<feature type="transmembrane region" description="Helical" evidence="6">
    <location>
        <begin position="142"/>
        <end position="165"/>
    </location>
</feature>
<dbReference type="InterPro" id="IPR017039">
    <property type="entry name" value="Virul_fac_BrkB"/>
</dbReference>
<feature type="transmembrane region" description="Helical" evidence="6">
    <location>
        <begin position="102"/>
        <end position="121"/>
    </location>
</feature>
<keyword evidence="3 6" id="KW-0812">Transmembrane</keyword>
<organism evidence="7 8">
    <name type="scientific">Glacieibacterium arshaanense</name>
    <dbReference type="NCBI Taxonomy" id="2511025"/>
    <lineage>
        <taxon>Bacteria</taxon>
        <taxon>Pseudomonadati</taxon>
        <taxon>Pseudomonadota</taxon>
        <taxon>Alphaproteobacteria</taxon>
        <taxon>Sphingomonadales</taxon>
        <taxon>Sphingosinicellaceae</taxon>
        <taxon>Glacieibacterium</taxon>
    </lineage>
</organism>
<comment type="subcellular location">
    <subcellularLocation>
        <location evidence="1">Cell membrane</location>
        <topology evidence="1">Multi-pass membrane protein</topology>
    </subcellularLocation>
</comment>
<evidence type="ECO:0000256" key="5">
    <source>
        <dbReference type="ARBA" id="ARBA00023136"/>
    </source>
</evidence>
<dbReference type="EMBL" id="SIHO01000002">
    <property type="protein sequence ID" value="TFU03795.1"/>
    <property type="molecule type" value="Genomic_DNA"/>
</dbReference>
<dbReference type="AlphaFoldDB" id="A0A4Y9ENY1"/>
<name>A0A4Y9ENY1_9SPHN</name>
<evidence type="ECO:0000256" key="6">
    <source>
        <dbReference type="SAM" id="Phobius"/>
    </source>
</evidence>
<dbReference type="RefSeq" id="WP_135246387.1">
    <property type="nucleotide sequence ID" value="NZ_SIHO01000002.1"/>
</dbReference>
<feature type="transmembrane region" description="Helical" evidence="6">
    <location>
        <begin position="218"/>
        <end position="238"/>
    </location>
</feature>
<evidence type="ECO:0000256" key="1">
    <source>
        <dbReference type="ARBA" id="ARBA00004651"/>
    </source>
</evidence>
<feature type="transmembrane region" description="Helical" evidence="6">
    <location>
        <begin position="37"/>
        <end position="61"/>
    </location>
</feature>
<dbReference type="PIRSF" id="PIRSF035875">
    <property type="entry name" value="RNase_BN"/>
    <property type="match status" value="1"/>
</dbReference>
<keyword evidence="4 6" id="KW-1133">Transmembrane helix</keyword>
<dbReference type="OrthoDB" id="9781030at2"/>
<dbReference type="GO" id="GO:0005886">
    <property type="term" value="C:plasma membrane"/>
    <property type="evidence" value="ECO:0007669"/>
    <property type="project" value="UniProtKB-SubCell"/>
</dbReference>
<reference evidence="7 8" key="1">
    <citation type="submission" date="2019-02" db="EMBL/GenBank/DDBJ databases">
        <title>Polymorphobacter sp. isolated from the lake at the Tibet of China.</title>
        <authorList>
            <person name="Li A."/>
        </authorList>
    </citation>
    <scope>NUCLEOTIDE SEQUENCE [LARGE SCALE GENOMIC DNA]</scope>
    <source>
        <strain evidence="7 8">DJ1R-1</strain>
    </source>
</reference>
<proteinExistence type="predicted"/>
<dbReference type="PANTHER" id="PTHR30213">
    <property type="entry name" value="INNER MEMBRANE PROTEIN YHJD"/>
    <property type="match status" value="1"/>
</dbReference>
<feature type="transmembrane region" description="Helical" evidence="6">
    <location>
        <begin position="258"/>
        <end position="285"/>
    </location>
</feature>
<dbReference type="Proteomes" id="UP000297737">
    <property type="component" value="Unassembled WGS sequence"/>
</dbReference>
<accession>A0A4Y9ENY1</accession>
<keyword evidence="8" id="KW-1185">Reference proteome</keyword>
<keyword evidence="5 6" id="KW-0472">Membrane</keyword>
<evidence type="ECO:0000256" key="3">
    <source>
        <dbReference type="ARBA" id="ARBA00022692"/>
    </source>
</evidence>
<evidence type="ECO:0000313" key="7">
    <source>
        <dbReference type="EMBL" id="TFU03795.1"/>
    </source>
</evidence>
<evidence type="ECO:0000313" key="8">
    <source>
        <dbReference type="Proteomes" id="UP000297737"/>
    </source>
</evidence>
<evidence type="ECO:0000256" key="4">
    <source>
        <dbReference type="ARBA" id="ARBA00022989"/>
    </source>
</evidence>
<dbReference type="PANTHER" id="PTHR30213:SF0">
    <property type="entry name" value="UPF0761 MEMBRANE PROTEIN YIHY"/>
    <property type="match status" value="1"/>
</dbReference>
<comment type="caution">
    <text evidence="7">The sequence shown here is derived from an EMBL/GenBank/DDBJ whole genome shotgun (WGS) entry which is preliminary data.</text>
</comment>
<dbReference type="Pfam" id="PF03631">
    <property type="entry name" value="Virul_fac_BrkB"/>
    <property type="match status" value="1"/>
</dbReference>
<evidence type="ECO:0000256" key="2">
    <source>
        <dbReference type="ARBA" id="ARBA00022475"/>
    </source>
</evidence>
<keyword evidence="2" id="KW-1003">Cell membrane</keyword>
<feature type="transmembrane region" description="Helical" evidence="6">
    <location>
        <begin position="185"/>
        <end position="206"/>
    </location>
</feature>
<gene>
    <name evidence="7" type="ORF">EUV02_11695</name>
</gene>
<sequence length="301" mass="32742">MRGAFRRFIATNYWAWSVMVQTLSGTWRDGFANAGNLAYLSLVTLFPFFIVVAVVAGAFGASDDGMRAVTLFLDALPAQVVGSLRGPIDEVVRHAAEATGPLLVVSLVLMLWTISSTIEAIRDILHAAYQVKSDEAFWRYRLGSVLLIFVAVGVMMLAFAFQLAMTSVEAVFAQFLPVASATFDRLGIGRLVPVAVMLATLYVTIWSLTPLRYRGGDYLVWPGVALTIGVWLGTTMLLPPLLSHLTGYDRTYGSFAGVIIALLFFYIIGMGLVLGIHLNAALAIVPRLRQKKRPIAPIQGA</sequence>
<protein>
    <submittedName>
        <fullName evidence="7">YihY/virulence factor BrkB family protein</fullName>
    </submittedName>
</protein>